<dbReference type="GO" id="GO:0030255">
    <property type="term" value="P:protein secretion by the type IV secretion system"/>
    <property type="evidence" value="ECO:0007669"/>
    <property type="project" value="InterPro"/>
</dbReference>
<keyword evidence="3 5" id="KW-1133">Transmembrane helix</keyword>
<accession>A0A218MAU4</accession>
<dbReference type="EMBL" id="KY296095">
    <property type="protein sequence ID" value="ASD54075.1"/>
    <property type="molecule type" value="Genomic_DNA"/>
</dbReference>
<evidence type="ECO:0000256" key="4">
    <source>
        <dbReference type="ARBA" id="ARBA00023136"/>
    </source>
</evidence>
<keyword evidence="4 5" id="KW-0472">Membrane</keyword>
<evidence type="ECO:0000313" key="7">
    <source>
        <dbReference type="EMBL" id="ASD54075.1"/>
    </source>
</evidence>
<geneLocation type="plasmid" evidence="7">
    <name>p14057A</name>
</geneLocation>
<organism evidence="7">
    <name type="scientific">Pseudomonas aeruginosa</name>
    <dbReference type="NCBI Taxonomy" id="287"/>
    <lineage>
        <taxon>Bacteria</taxon>
        <taxon>Pseudomonadati</taxon>
        <taxon>Pseudomonadota</taxon>
        <taxon>Gammaproteobacteria</taxon>
        <taxon>Pseudomonadales</taxon>
        <taxon>Pseudomonadaceae</taxon>
        <taxon>Pseudomonas</taxon>
    </lineage>
</organism>
<dbReference type="InterPro" id="IPR026264">
    <property type="entry name" value="VirB8/PtlE"/>
</dbReference>
<dbReference type="InterPro" id="IPR007430">
    <property type="entry name" value="VirB8"/>
</dbReference>
<dbReference type="AlphaFoldDB" id="A0A218MAU4"/>
<comment type="subcellular location">
    <subcellularLocation>
        <location evidence="1">Membrane</location>
        <topology evidence="1">Single-pass membrane protein</topology>
    </subcellularLocation>
</comment>
<dbReference type="SUPFAM" id="SSF54427">
    <property type="entry name" value="NTF2-like"/>
    <property type="match status" value="1"/>
</dbReference>
<feature type="domain" description="Bacterial virulence protein VirB8" evidence="6">
    <location>
        <begin position="44"/>
        <end position="266"/>
    </location>
</feature>
<dbReference type="CDD" id="cd16424">
    <property type="entry name" value="VirB8"/>
    <property type="match status" value="1"/>
</dbReference>
<evidence type="ECO:0000256" key="2">
    <source>
        <dbReference type="ARBA" id="ARBA00022692"/>
    </source>
</evidence>
<evidence type="ECO:0000256" key="5">
    <source>
        <dbReference type="SAM" id="Phobius"/>
    </source>
</evidence>
<proteinExistence type="predicted"/>
<keyword evidence="7" id="KW-0614">Plasmid</keyword>
<gene>
    <name evidence="7" type="primary">virB8</name>
</gene>
<dbReference type="Pfam" id="PF04335">
    <property type="entry name" value="VirB8"/>
    <property type="match status" value="1"/>
</dbReference>
<name>A0A218MAU4_PSEAI</name>
<evidence type="ECO:0000256" key="3">
    <source>
        <dbReference type="ARBA" id="ARBA00022989"/>
    </source>
</evidence>
<dbReference type="PIRSF" id="PIRSF003299">
    <property type="entry name" value="VirB8_PtlE"/>
    <property type="match status" value="1"/>
</dbReference>
<protein>
    <submittedName>
        <fullName evidence="7">Type IV secretion system protein VirB8</fullName>
    </submittedName>
</protein>
<sequence>MLKGRSKQRFKALAEREQQLEAQPLVGEASREASLALKAYTDAARWFESSVAKQERSKARTWRAIAIVFGLLAFMAVGAVLGLTPLKTVEAFLVRVDNNTGFTDVVPVMKDRTGGGDEQATQDEFWLATYVRFRESYNFAGADVNYGMVRLLSYSGAFAEYRNFQLSSKGYTQVLGDNRQLRVDINNIVFLDADGSLPGSTKKYRTAQVRFTKTVLDRNGVPVLGMAPVTWLGTISFDYGNAPKTRKQRWLNPLGFGVAAYSVAQEVGGSQ</sequence>
<reference evidence="7" key="1">
    <citation type="journal article" date="2018" name="Virulence">
        <title>Coexistence of two novel resistance plasmids, blaKPC-2-carrying p14057A and tetA(A) -carrying p14057B, in Pseudomonas aeruginosa.</title>
        <authorList>
            <person name="Shi L."/>
            <person name="Liang Q."/>
            <person name="Feng J."/>
            <person name="Zhan Z."/>
            <person name="Zhao Y."/>
            <person name="Yang W."/>
            <person name="Yang H."/>
            <person name="Chen Y."/>
            <person name="Huang M."/>
            <person name="Tong Y."/>
            <person name="Li X."/>
            <person name="Yin Z."/>
            <person name="Wang J."/>
            <person name="Zhou D."/>
        </authorList>
    </citation>
    <scope>NUCLEOTIDE SEQUENCE</scope>
    <source>
        <plasmid evidence="7">p14057A</plasmid>
    </source>
</reference>
<evidence type="ECO:0000256" key="1">
    <source>
        <dbReference type="ARBA" id="ARBA00004167"/>
    </source>
</evidence>
<feature type="transmembrane region" description="Helical" evidence="5">
    <location>
        <begin position="62"/>
        <end position="83"/>
    </location>
</feature>
<keyword evidence="2 5" id="KW-0812">Transmembrane</keyword>
<dbReference type="Gene3D" id="3.10.450.230">
    <property type="entry name" value="VirB8 protein"/>
    <property type="match status" value="1"/>
</dbReference>
<evidence type="ECO:0000259" key="6">
    <source>
        <dbReference type="Pfam" id="PF04335"/>
    </source>
</evidence>
<dbReference type="InterPro" id="IPR032710">
    <property type="entry name" value="NTF2-like_dom_sf"/>
</dbReference>
<dbReference type="RefSeq" id="WP_033980996.1">
    <property type="nucleotide sequence ID" value="NZ_CP077974.1"/>
</dbReference>
<dbReference type="GO" id="GO:0016020">
    <property type="term" value="C:membrane"/>
    <property type="evidence" value="ECO:0007669"/>
    <property type="project" value="UniProtKB-SubCell"/>
</dbReference>